<reference evidence="5" key="1">
    <citation type="submission" date="2010-08" db="EMBL/GenBank/DDBJ databases">
        <authorList>
            <consortium name="Caenorhabditis japonica Sequencing Consortium"/>
            <person name="Wilson R.K."/>
        </authorList>
    </citation>
    <scope>NUCLEOTIDE SEQUENCE [LARGE SCALE GENOMIC DNA]</scope>
    <source>
        <strain evidence="5">DF5081</strain>
    </source>
</reference>
<dbReference type="EnsemblMetazoa" id="CJA05346.1">
    <property type="protein sequence ID" value="CJA05346.1"/>
    <property type="gene ID" value="WBGene00124550"/>
</dbReference>
<name>A0A8R1HLH6_CAEJA</name>
<comment type="similarity">
    <text evidence="1">Belongs to the FAM76 family.</text>
</comment>
<keyword evidence="2" id="KW-0175">Coiled coil</keyword>
<reference evidence="4" key="2">
    <citation type="submission" date="2022-06" db="UniProtKB">
        <authorList>
            <consortium name="EnsemblMetazoa"/>
        </authorList>
    </citation>
    <scope>IDENTIFICATION</scope>
    <source>
        <strain evidence="4">DF5081</strain>
    </source>
</reference>
<evidence type="ECO:0008006" key="6">
    <source>
        <dbReference type="Google" id="ProtNLM"/>
    </source>
</evidence>
<dbReference type="PANTHER" id="PTHR46176">
    <property type="entry name" value="LD21662P"/>
    <property type="match status" value="1"/>
</dbReference>
<dbReference type="InterPro" id="IPR032017">
    <property type="entry name" value="FAM76"/>
</dbReference>
<feature type="compositionally biased region" description="Polar residues" evidence="3">
    <location>
        <begin position="175"/>
        <end position="186"/>
    </location>
</feature>
<feature type="compositionally biased region" description="Basic and acidic residues" evidence="3">
    <location>
        <begin position="118"/>
        <end position="133"/>
    </location>
</feature>
<organism evidence="4 5">
    <name type="scientific">Caenorhabditis japonica</name>
    <dbReference type="NCBI Taxonomy" id="281687"/>
    <lineage>
        <taxon>Eukaryota</taxon>
        <taxon>Metazoa</taxon>
        <taxon>Ecdysozoa</taxon>
        <taxon>Nematoda</taxon>
        <taxon>Chromadorea</taxon>
        <taxon>Rhabditida</taxon>
        <taxon>Rhabditina</taxon>
        <taxon>Rhabditomorpha</taxon>
        <taxon>Rhabditoidea</taxon>
        <taxon>Rhabditidae</taxon>
        <taxon>Peloderinae</taxon>
        <taxon>Caenorhabditis</taxon>
    </lineage>
</organism>
<dbReference type="Pfam" id="PF16046">
    <property type="entry name" value="FAM76"/>
    <property type="match status" value="1"/>
</dbReference>
<proteinExistence type="inferred from homology"/>
<keyword evidence="5" id="KW-1185">Reference proteome</keyword>
<evidence type="ECO:0000256" key="2">
    <source>
        <dbReference type="ARBA" id="ARBA00023054"/>
    </source>
</evidence>
<sequence>MTATLLKCFNCRILLPKDGPNATQCVKCQKNEAKYGKPGTCQYCQLNAAFHDQKCVWCSHAERKFGNPFECAQCHLRCAFPRHEREKTDSTSFLCRLCILTARQSGLTVMAGVQVPPEKPDKPAEPSTEQRERDRHRHHSSTHRSSHHHNHNSHHSSSRDRHDRKRHHDEEKKTTSGNGNQNATSSALPAAPLLPTNENGQGALPPFENNSVDMVKQQKMEDEIGRLKRLIQEKDSLIFDKDKQISNLKADQYNMEKKHRERVQQLIKEKEESIRAIEHIKKKKTN</sequence>
<dbReference type="PANTHER" id="PTHR46176:SF1">
    <property type="entry name" value="LD21662P"/>
    <property type="match status" value="1"/>
</dbReference>
<dbReference type="GO" id="GO:0016607">
    <property type="term" value="C:nuclear speck"/>
    <property type="evidence" value="ECO:0007669"/>
    <property type="project" value="TreeGrafter"/>
</dbReference>
<evidence type="ECO:0000256" key="3">
    <source>
        <dbReference type="SAM" id="MobiDB-lite"/>
    </source>
</evidence>
<dbReference type="AlphaFoldDB" id="A0A8R1HLH6"/>
<dbReference type="Proteomes" id="UP000005237">
    <property type="component" value="Unassembled WGS sequence"/>
</dbReference>
<evidence type="ECO:0000313" key="5">
    <source>
        <dbReference type="Proteomes" id="UP000005237"/>
    </source>
</evidence>
<feature type="region of interest" description="Disordered" evidence="3">
    <location>
        <begin position="110"/>
        <end position="209"/>
    </location>
</feature>
<accession>A0A8R1HLH6</accession>
<feature type="compositionally biased region" description="Basic residues" evidence="3">
    <location>
        <begin position="134"/>
        <end position="167"/>
    </location>
</feature>
<evidence type="ECO:0000313" key="4">
    <source>
        <dbReference type="EnsemblMetazoa" id="CJA05346.1"/>
    </source>
</evidence>
<protein>
    <recommendedName>
        <fullName evidence="6">Protein FAM76B</fullName>
    </recommendedName>
</protein>
<evidence type="ECO:0000256" key="1">
    <source>
        <dbReference type="ARBA" id="ARBA00009097"/>
    </source>
</evidence>